<sequence length="73" mass="7803">MFSRYDIRPECEVTYTVYDIDTGQPAVFQGRTLAGIGIQEADEIADLLNGLDEGLEKVLGETGALPARGIASA</sequence>
<dbReference type="RefSeq" id="WP_284389945.1">
    <property type="nucleotide sequence ID" value="NZ_BSNG01000001.1"/>
</dbReference>
<organism evidence="1 2">
    <name type="scientific">Devosia yakushimensis</name>
    <dbReference type="NCBI Taxonomy" id="470028"/>
    <lineage>
        <taxon>Bacteria</taxon>
        <taxon>Pseudomonadati</taxon>
        <taxon>Pseudomonadota</taxon>
        <taxon>Alphaproteobacteria</taxon>
        <taxon>Hyphomicrobiales</taxon>
        <taxon>Devosiaceae</taxon>
        <taxon>Devosia</taxon>
    </lineage>
</organism>
<evidence type="ECO:0000313" key="2">
    <source>
        <dbReference type="Proteomes" id="UP001161406"/>
    </source>
</evidence>
<accession>A0ABQ5UDB0</accession>
<name>A0ABQ5UDB0_9HYPH</name>
<dbReference type="Proteomes" id="UP001161406">
    <property type="component" value="Unassembled WGS sequence"/>
</dbReference>
<protein>
    <submittedName>
        <fullName evidence="1">Uncharacterized protein</fullName>
    </submittedName>
</protein>
<evidence type="ECO:0000313" key="1">
    <source>
        <dbReference type="EMBL" id="GLQ09839.1"/>
    </source>
</evidence>
<keyword evidence="2" id="KW-1185">Reference proteome</keyword>
<proteinExistence type="predicted"/>
<reference evidence="1" key="2">
    <citation type="submission" date="2023-01" db="EMBL/GenBank/DDBJ databases">
        <title>Draft genome sequence of Devosia yakushimensis strain NBRC 103855.</title>
        <authorList>
            <person name="Sun Q."/>
            <person name="Mori K."/>
        </authorList>
    </citation>
    <scope>NUCLEOTIDE SEQUENCE</scope>
    <source>
        <strain evidence="1">NBRC 103855</strain>
    </source>
</reference>
<reference evidence="1" key="1">
    <citation type="journal article" date="2014" name="Int. J. Syst. Evol. Microbiol.">
        <title>Complete genome of a new Firmicutes species belonging to the dominant human colonic microbiota ('Ruminococcus bicirculans') reveals two chromosomes and a selective capacity to utilize plant glucans.</title>
        <authorList>
            <consortium name="NISC Comparative Sequencing Program"/>
            <person name="Wegmann U."/>
            <person name="Louis P."/>
            <person name="Goesmann A."/>
            <person name="Henrissat B."/>
            <person name="Duncan S.H."/>
            <person name="Flint H.J."/>
        </authorList>
    </citation>
    <scope>NUCLEOTIDE SEQUENCE</scope>
    <source>
        <strain evidence="1">NBRC 103855</strain>
    </source>
</reference>
<gene>
    <name evidence="1" type="ORF">GCM10007913_17710</name>
</gene>
<dbReference type="EMBL" id="BSNG01000001">
    <property type="protein sequence ID" value="GLQ09839.1"/>
    <property type="molecule type" value="Genomic_DNA"/>
</dbReference>
<comment type="caution">
    <text evidence="1">The sequence shown here is derived from an EMBL/GenBank/DDBJ whole genome shotgun (WGS) entry which is preliminary data.</text>
</comment>